<feature type="domain" description="ABC transporter" evidence="14">
    <location>
        <begin position="18"/>
        <end position="287"/>
    </location>
</feature>
<evidence type="ECO:0000313" key="15">
    <source>
        <dbReference type="EMBL" id="KAJ6224557.1"/>
    </source>
</evidence>
<dbReference type="InterPro" id="IPR003593">
    <property type="entry name" value="AAA+_ATPase"/>
</dbReference>
<dbReference type="InterPro" id="IPR019801">
    <property type="entry name" value="Glyco_hydro_35_CS"/>
</dbReference>
<dbReference type="Pfam" id="PF01301">
    <property type="entry name" value="Glyco_hydro_35"/>
    <property type="match status" value="1"/>
</dbReference>
<evidence type="ECO:0000256" key="12">
    <source>
        <dbReference type="RuleBase" id="RU003679"/>
    </source>
</evidence>
<dbReference type="PROSITE" id="PS00211">
    <property type="entry name" value="ABC_TRANSPORTER_1"/>
    <property type="match status" value="1"/>
</dbReference>
<dbReference type="InterPro" id="IPR031330">
    <property type="entry name" value="Gly_Hdrlase_35_cat"/>
</dbReference>
<protein>
    <recommendedName>
        <fullName evidence="11">Beta-galactosidase</fullName>
        <ecNumber evidence="11">3.2.1.23</ecNumber>
    </recommendedName>
</protein>
<name>A0A9Q0MFA2_BLOTA</name>
<evidence type="ECO:0000256" key="4">
    <source>
        <dbReference type="ARBA" id="ARBA00022692"/>
    </source>
</evidence>
<sequence>MSTSNRDETLHEAAKLHLHWRNLSYTVGKENKCLINSMSGHLQSGQLTAILGPSGSGKTTLFECLAKRRISGVTGQVWASSSAGQMKRVRIVYSPQKDCLINVLTVRESMLYAAEMQRYCGRNLDIWKTENDEGYDEEDDIDDSDIDQFELRKQHYHNEKHGYLKVEEIIDQLGLTQCADVRVSGCSGGQKKRLSIALELIFSPNVLLLDEPTTGLDSVTSLQLIQLLKSLVQRHPVIICATIHQPSAKLFNQFDHLYLVSRMGTCVYNAPQTELLTYLNGFGLQCPIFHNIADFALEVISGVHGDDVLHQMNEVESKRLMIIDDQEFRVNINSERELSTTMAYDQLNSSWTLMKRSTIISLREPFDFGFRVLGLAMVLGIRFLVNNQLTIIENDCLNSTKFARKMLEIGSNPDNFRITALVSRDIILLISSILFSVIISLTPALFLFPIELAVFNKEHSNQWYSRWSYYVGKSIADLPPTLLFPSIAGAITYLLLEQPDGWWRFFAFMGIVMASAILAHSIGLLISIFCISNTTAAVIVGANVFIPMFVFSGFIIPLHKLPAYVRPFTFLSIYKLAIESILILFYGFDQCDGSQMQLKLEHFADYVPPSFINITTCIHETTSLPSFDYLLDSYNKDIGIQLDDPTLYEYYTAGGIESGLNDNGEQFQLNGKPFVIYSGSFHYFRVVPQRWRSVLERFKAAGLNAVQMYIPWNIHEDIPDQFDFESTHLNLDRFLREVKRADMFAIIRPGPYICAEWEMGGLPSWLLRNTNMTFREYDPLFMDRVNRYWNRVMAIINRHQFTPNGGPVIMVQIENEYYGAPIPHSQPYLRWLIKITLDSGFRQLIFTSDNIDIAINDPVRTIPALLETANLNNNSYEKLLQLRKAQPNKPIYVSEFWPGWFDSWGDSQHNRYSPQMFREQATDILFRINGSINYYVFIGGTNFGFMNGALRGINWTRVVTSYDYDAPLIPSQPPPVQKAFAYGMIPIDSYYTFESLLTNAQRWNNISKPVSMEMLNVGHNYGQRFGFVLYRIHTPPVRKYDILGPIADRGILLVDGNQTAVLEDADNFTISLGPFDWNPNRQWNDHYIDMLVENQGRANWGKLELPSLSRKGIDSPIQLDNEDFNLNLTIYSLDFNQTYISMYNQDEQLSNSIKEPFSQRKFIQPRLYNTHLYIEGEPMDTYLLLPGWTKGNVFVNGFNIGRYWKLGPQKTLYIPGPLLRQGHNKINVFELHQPGEMLQFVDKPILE</sequence>
<dbReference type="Gene3D" id="2.60.120.260">
    <property type="entry name" value="Galactose-binding domain-like"/>
    <property type="match status" value="3"/>
</dbReference>
<proteinExistence type="inferred from homology"/>
<dbReference type="InterPro" id="IPR001944">
    <property type="entry name" value="Glycoside_Hdrlase_35"/>
</dbReference>
<dbReference type="Proteomes" id="UP001142055">
    <property type="component" value="Chromosome 1"/>
</dbReference>
<dbReference type="InterPro" id="IPR048913">
    <property type="entry name" value="BetaGal_gal-bd"/>
</dbReference>
<dbReference type="PROSITE" id="PS01182">
    <property type="entry name" value="GLYCOSYL_HYDROL_F35"/>
    <property type="match status" value="1"/>
</dbReference>
<gene>
    <name evidence="15" type="ORF">RDWZM_003102</name>
</gene>
<evidence type="ECO:0000256" key="2">
    <source>
        <dbReference type="ARBA" id="ARBA00009809"/>
    </source>
</evidence>
<dbReference type="SUPFAM" id="SSF51445">
    <property type="entry name" value="(Trans)glycosidases"/>
    <property type="match status" value="1"/>
</dbReference>
<dbReference type="InterPro" id="IPR017853">
    <property type="entry name" value="GH"/>
</dbReference>
<dbReference type="SUPFAM" id="SSF52540">
    <property type="entry name" value="P-loop containing nucleoside triphosphate hydrolases"/>
    <property type="match status" value="1"/>
</dbReference>
<evidence type="ECO:0000256" key="3">
    <source>
        <dbReference type="ARBA" id="ARBA00022448"/>
    </source>
</evidence>
<evidence type="ECO:0000313" key="16">
    <source>
        <dbReference type="Proteomes" id="UP001142055"/>
    </source>
</evidence>
<dbReference type="InterPro" id="IPR043926">
    <property type="entry name" value="ABCG_dom"/>
</dbReference>
<keyword evidence="16" id="KW-1185">Reference proteome</keyword>
<dbReference type="PROSITE" id="PS50893">
    <property type="entry name" value="ABC_TRANSPORTER_2"/>
    <property type="match status" value="1"/>
</dbReference>
<comment type="catalytic activity">
    <reaction evidence="11">
        <text>Hydrolysis of terminal non-reducing beta-D-galactose residues in beta-D-galactosides.</text>
        <dbReference type="EC" id="3.2.1.23"/>
    </reaction>
</comment>
<dbReference type="EC" id="3.2.1.23" evidence="11"/>
<dbReference type="InterPro" id="IPR013525">
    <property type="entry name" value="ABC2_TM"/>
</dbReference>
<evidence type="ECO:0000256" key="6">
    <source>
        <dbReference type="ARBA" id="ARBA00022801"/>
    </source>
</evidence>
<evidence type="ECO:0000256" key="5">
    <source>
        <dbReference type="ARBA" id="ARBA00022741"/>
    </source>
</evidence>
<comment type="caution">
    <text evidence="15">The sequence shown here is derived from an EMBL/GenBank/DDBJ whole genome shotgun (WGS) entry which is preliminary data.</text>
</comment>
<keyword evidence="4 13" id="KW-0812">Transmembrane</keyword>
<dbReference type="PANTHER" id="PTHR23421">
    <property type="entry name" value="BETA-GALACTOSIDASE RELATED"/>
    <property type="match status" value="1"/>
</dbReference>
<dbReference type="GO" id="GO:0016020">
    <property type="term" value="C:membrane"/>
    <property type="evidence" value="ECO:0007669"/>
    <property type="project" value="UniProtKB-SubCell"/>
</dbReference>
<evidence type="ECO:0000256" key="1">
    <source>
        <dbReference type="ARBA" id="ARBA00004141"/>
    </source>
</evidence>
<dbReference type="GO" id="GO:0005975">
    <property type="term" value="P:carbohydrate metabolic process"/>
    <property type="evidence" value="ECO:0007669"/>
    <property type="project" value="InterPro"/>
</dbReference>
<dbReference type="GO" id="GO:0005524">
    <property type="term" value="F:ATP binding"/>
    <property type="evidence" value="ECO:0007669"/>
    <property type="project" value="UniProtKB-KW"/>
</dbReference>
<dbReference type="InterPro" id="IPR003439">
    <property type="entry name" value="ABC_transporter-like_ATP-bd"/>
</dbReference>
<keyword evidence="3" id="KW-0813">Transport</keyword>
<dbReference type="Pfam" id="PF19055">
    <property type="entry name" value="ABC2_membrane_7"/>
    <property type="match status" value="1"/>
</dbReference>
<dbReference type="InterPro" id="IPR048912">
    <property type="entry name" value="BetaGal1-like_ABD1"/>
</dbReference>
<dbReference type="SMART" id="SM00382">
    <property type="entry name" value="AAA"/>
    <property type="match status" value="1"/>
</dbReference>
<dbReference type="InterPro" id="IPR017871">
    <property type="entry name" value="ABC_transporter-like_CS"/>
</dbReference>
<evidence type="ECO:0000256" key="13">
    <source>
        <dbReference type="SAM" id="Phobius"/>
    </source>
</evidence>
<dbReference type="GO" id="GO:0004565">
    <property type="term" value="F:beta-galactosidase activity"/>
    <property type="evidence" value="ECO:0007669"/>
    <property type="project" value="UniProtKB-EC"/>
</dbReference>
<keyword evidence="10 11" id="KW-0326">Glycosidase</keyword>
<feature type="transmembrane region" description="Helical" evidence="13">
    <location>
        <begin position="426"/>
        <end position="455"/>
    </location>
</feature>
<evidence type="ECO:0000256" key="7">
    <source>
        <dbReference type="ARBA" id="ARBA00022840"/>
    </source>
</evidence>
<dbReference type="Pfam" id="PF21317">
    <property type="entry name" value="BetaGal_ABD_1"/>
    <property type="match status" value="1"/>
</dbReference>
<keyword evidence="5" id="KW-0547">Nucleotide-binding</keyword>
<evidence type="ECO:0000256" key="8">
    <source>
        <dbReference type="ARBA" id="ARBA00022989"/>
    </source>
</evidence>
<dbReference type="SUPFAM" id="SSF49785">
    <property type="entry name" value="Galactose-binding domain-like"/>
    <property type="match status" value="1"/>
</dbReference>
<dbReference type="InterPro" id="IPR008979">
    <property type="entry name" value="Galactose-bd-like_sf"/>
</dbReference>
<dbReference type="GO" id="GO:0016887">
    <property type="term" value="F:ATP hydrolysis activity"/>
    <property type="evidence" value="ECO:0007669"/>
    <property type="project" value="InterPro"/>
</dbReference>
<keyword evidence="8 13" id="KW-1133">Transmembrane helix</keyword>
<dbReference type="Gene3D" id="3.40.50.300">
    <property type="entry name" value="P-loop containing nucleotide triphosphate hydrolases"/>
    <property type="match status" value="1"/>
</dbReference>
<evidence type="ECO:0000256" key="11">
    <source>
        <dbReference type="RuleBase" id="RU000675"/>
    </source>
</evidence>
<dbReference type="GO" id="GO:0140359">
    <property type="term" value="F:ABC-type transporter activity"/>
    <property type="evidence" value="ECO:0007669"/>
    <property type="project" value="InterPro"/>
</dbReference>
<comment type="subcellular location">
    <subcellularLocation>
        <location evidence="1">Membrane</location>
        <topology evidence="1">Multi-pass membrane protein</topology>
    </subcellularLocation>
</comment>
<keyword evidence="6 11" id="KW-0378">Hydrolase</keyword>
<accession>A0A9Q0MFA2</accession>
<reference evidence="15" key="1">
    <citation type="submission" date="2022-12" db="EMBL/GenBank/DDBJ databases">
        <title>Genome assemblies of Blomia tropicalis.</title>
        <authorList>
            <person name="Cui Y."/>
        </authorList>
    </citation>
    <scope>NUCLEOTIDE SEQUENCE</scope>
    <source>
        <tissue evidence="15">Adult mites</tissue>
    </source>
</reference>
<evidence type="ECO:0000259" key="14">
    <source>
        <dbReference type="PROSITE" id="PS50893"/>
    </source>
</evidence>
<dbReference type="Pfam" id="PF01061">
    <property type="entry name" value="ABC2_membrane"/>
    <property type="match status" value="1"/>
</dbReference>
<dbReference type="InterPro" id="IPR027417">
    <property type="entry name" value="P-loop_NTPase"/>
</dbReference>
<dbReference type="Gene3D" id="3.20.20.80">
    <property type="entry name" value="Glycosidases"/>
    <property type="match status" value="1"/>
</dbReference>
<comment type="similarity">
    <text evidence="2 12">Belongs to the glycosyl hydrolase 35 family.</text>
</comment>
<evidence type="ECO:0000256" key="9">
    <source>
        <dbReference type="ARBA" id="ARBA00023136"/>
    </source>
</evidence>
<dbReference type="PRINTS" id="PR00742">
    <property type="entry name" value="GLHYDRLASE35"/>
</dbReference>
<evidence type="ECO:0000256" key="10">
    <source>
        <dbReference type="ARBA" id="ARBA00023295"/>
    </source>
</evidence>
<dbReference type="Pfam" id="PF00005">
    <property type="entry name" value="ABC_tran"/>
    <property type="match status" value="1"/>
</dbReference>
<keyword evidence="9 13" id="KW-0472">Membrane</keyword>
<organism evidence="15 16">
    <name type="scientific">Blomia tropicalis</name>
    <name type="common">Mite</name>
    <dbReference type="NCBI Taxonomy" id="40697"/>
    <lineage>
        <taxon>Eukaryota</taxon>
        <taxon>Metazoa</taxon>
        <taxon>Ecdysozoa</taxon>
        <taxon>Arthropoda</taxon>
        <taxon>Chelicerata</taxon>
        <taxon>Arachnida</taxon>
        <taxon>Acari</taxon>
        <taxon>Acariformes</taxon>
        <taxon>Sarcoptiformes</taxon>
        <taxon>Astigmata</taxon>
        <taxon>Glycyphagoidea</taxon>
        <taxon>Echimyopodidae</taxon>
        <taxon>Blomia</taxon>
    </lineage>
</organism>
<keyword evidence="7" id="KW-0067">ATP-binding</keyword>
<dbReference type="Pfam" id="PF21467">
    <property type="entry name" value="BetaGal_gal-bd"/>
    <property type="match status" value="1"/>
</dbReference>
<feature type="transmembrane region" description="Helical" evidence="13">
    <location>
        <begin position="505"/>
        <end position="529"/>
    </location>
</feature>
<feature type="transmembrane region" description="Helical" evidence="13">
    <location>
        <begin position="535"/>
        <end position="556"/>
    </location>
</feature>
<feature type="transmembrane region" description="Helical" evidence="13">
    <location>
        <begin position="368"/>
        <end position="385"/>
    </location>
</feature>
<dbReference type="EMBL" id="JAPWDV010000001">
    <property type="protein sequence ID" value="KAJ6224557.1"/>
    <property type="molecule type" value="Genomic_DNA"/>
</dbReference>
<dbReference type="AlphaFoldDB" id="A0A9Q0MFA2"/>